<comment type="caution">
    <text evidence="6">The sequence shown here is derived from an EMBL/GenBank/DDBJ whole genome shotgun (WGS) entry which is preliminary data.</text>
</comment>
<dbReference type="Gene3D" id="3.90.1150.10">
    <property type="entry name" value="Aspartate Aminotransferase, domain 1"/>
    <property type="match status" value="1"/>
</dbReference>
<keyword evidence="2 6" id="KW-0032">Aminotransferase</keyword>
<dbReference type="GO" id="GO:0030170">
    <property type="term" value="F:pyridoxal phosphate binding"/>
    <property type="evidence" value="ECO:0007669"/>
    <property type="project" value="InterPro"/>
</dbReference>
<comment type="cofactor">
    <cofactor evidence="1">
        <name>pyridoxal 5'-phosphate</name>
        <dbReference type="ChEBI" id="CHEBI:597326"/>
    </cofactor>
</comment>
<dbReference type="AlphaFoldDB" id="A0A833JDF8"/>
<dbReference type="Gene3D" id="3.40.640.10">
    <property type="entry name" value="Type I PLP-dependent aspartate aminotransferase-like (Major domain)"/>
    <property type="match status" value="1"/>
</dbReference>
<evidence type="ECO:0000256" key="1">
    <source>
        <dbReference type="ARBA" id="ARBA00001933"/>
    </source>
</evidence>
<evidence type="ECO:0000313" key="6">
    <source>
        <dbReference type="EMBL" id="KAB8030752.1"/>
    </source>
</evidence>
<keyword evidence="4" id="KW-0663">Pyridoxal phosphate</keyword>
<name>A0A833JDF8_9BACT</name>
<dbReference type="GO" id="GO:0005737">
    <property type="term" value="C:cytoplasm"/>
    <property type="evidence" value="ECO:0007669"/>
    <property type="project" value="TreeGrafter"/>
</dbReference>
<reference evidence="6 7" key="1">
    <citation type="submission" date="2019-10" db="EMBL/GenBank/DDBJ databases">
        <title>New genus of Silvanigrellaceae.</title>
        <authorList>
            <person name="Pitt A."/>
            <person name="Hahn M.W."/>
        </authorList>
    </citation>
    <scope>NUCLEOTIDE SEQUENCE [LARGE SCALE GENOMIC DNA]</scope>
    <source>
        <strain evidence="6 7">33A1-SZDP</strain>
    </source>
</reference>
<dbReference type="PANTHER" id="PTHR43807">
    <property type="entry name" value="FI04487P"/>
    <property type="match status" value="1"/>
</dbReference>
<dbReference type="Proteomes" id="UP000442694">
    <property type="component" value="Unassembled WGS sequence"/>
</dbReference>
<dbReference type="EMBL" id="WFLN01000006">
    <property type="protein sequence ID" value="KAB8030752.1"/>
    <property type="molecule type" value="Genomic_DNA"/>
</dbReference>
<feature type="domain" description="Aminotransferase class I/classII large" evidence="5">
    <location>
        <begin position="31"/>
        <end position="394"/>
    </location>
</feature>
<accession>A0A833JDF8</accession>
<gene>
    <name evidence="6" type="ORF">GCL57_07200</name>
</gene>
<evidence type="ECO:0000256" key="2">
    <source>
        <dbReference type="ARBA" id="ARBA00022576"/>
    </source>
</evidence>
<evidence type="ECO:0000259" key="5">
    <source>
        <dbReference type="Pfam" id="PF00155"/>
    </source>
</evidence>
<dbReference type="GO" id="GO:0016212">
    <property type="term" value="F:kynurenine-oxoglutarate transaminase activity"/>
    <property type="evidence" value="ECO:0007669"/>
    <property type="project" value="TreeGrafter"/>
</dbReference>
<dbReference type="InterPro" id="IPR015421">
    <property type="entry name" value="PyrdxlP-dep_Trfase_major"/>
</dbReference>
<dbReference type="CDD" id="cd00609">
    <property type="entry name" value="AAT_like"/>
    <property type="match status" value="1"/>
</dbReference>
<dbReference type="Pfam" id="PF00155">
    <property type="entry name" value="Aminotran_1_2"/>
    <property type="match status" value="1"/>
</dbReference>
<dbReference type="RefSeq" id="WP_152212679.1">
    <property type="nucleotide sequence ID" value="NZ_WFLN01000006.1"/>
</dbReference>
<dbReference type="InterPro" id="IPR004839">
    <property type="entry name" value="Aminotransferase_I/II_large"/>
</dbReference>
<dbReference type="SUPFAM" id="SSF53383">
    <property type="entry name" value="PLP-dependent transferases"/>
    <property type="match status" value="1"/>
</dbReference>
<dbReference type="InterPro" id="IPR015422">
    <property type="entry name" value="PyrdxlP-dep_Trfase_small"/>
</dbReference>
<evidence type="ECO:0000256" key="4">
    <source>
        <dbReference type="ARBA" id="ARBA00022898"/>
    </source>
</evidence>
<dbReference type="PANTHER" id="PTHR43807:SF20">
    <property type="entry name" value="FI04487P"/>
    <property type="match status" value="1"/>
</dbReference>
<keyword evidence="3 6" id="KW-0808">Transferase</keyword>
<organism evidence="6 7">
    <name type="scientific">Fluviispira multicolorata</name>
    <dbReference type="NCBI Taxonomy" id="2654512"/>
    <lineage>
        <taxon>Bacteria</taxon>
        <taxon>Pseudomonadati</taxon>
        <taxon>Bdellovibrionota</taxon>
        <taxon>Oligoflexia</taxon>
        <taxon>Silvanigrellales</taxon>
        <taxon>Silvanigrellaceae</taxon>
        <taxon>Fluviispira</taxon>
    </lineage>
</organism>
<proteinExistence type="predicted"/>
<dbReference type="InterPro" id="IPR051326">
    <property type="entry name" value="Kynurenine-oxoglutarate_AT"/>
</dbReference>
<evidence type="ECO:0000256" key="3">
    <source>
        <dbReference type="ARBA" id="ARBA00022679"/>
    </source>
</evidence>
<keyword evidence="7" id="KW-1185">Reference proteome</keyword>
<protein>
    <submittedName>
        <fullName evidence="6">Aminotransferase class I/II-fold pyridoxal phosphate-dependent enzyme</fullName>
    </submittedName>
</protein>
<dbReference type="InterPro" id="IPR015424">
    <property type="entry name" value="PyrdxlP-dep_Trfase"/>
</dbReference>
<evidence type="ECO:0000313" key="7">
    <source>
        <dbReference type="Proteomes" id="UP000442694"/>
    </source>
</evidence>
<sequence length="399" mass="44222">MQSTNRIARRWNTTGKSIFSEMTALSKLYNAVNLGQGFPDYYGPTRLLEAISKQVLSCHNQYSPSHGEEPLRREVSYFVESTTGVIYDPDSEITITSGASEALYSAINAFVNPGDKVLVFEPAFDLYYQAIANAGGEAVPVRLHSPDTPVGVRGGGWSIDWSEFDSVAAGGFSLIVFNSPHNPSGKVFSEEEIDRISSKILKNNAIVLSDEVYENLTYDSHNHISLCTIPKIQHLVVRISSAAKTFGFTGLKTGWICAPANLTDAIRIVHQATVFCTSPFTQLGLAEVMSDKNWLESYLNEQKKSYAAKRNYLKSVLERAGYQLSKCEGTFFITANFEGLAGDMSDVLYARQLVETHRVATIPVSVFYKHPPKSLPWIRFAFCKKDETLHTVADLLLNS</sequence>